<reference evidence="2 3" key="1">
    <citation type="submission" date="2014-03" db="EMBL/GenBank/DDBJ databases">
        <title>Genome of Paenirhodobacter enshiensis DW2-9.</title>
        <authorList>
            <person name="Wang D."/>
            <person name="Wang G."/>
        </authorList>
    </citation>
    <scope>NUCLEOTIDE SEQUENCE [LARGE SCALE GENOMIC DNA]</scope>
    <source>
        <strain evidence="2 3">DW2-9</strain>
    </source>
</reference>
<protein>
    <recommendedName>
        <fullName evidence="4">Mob protein</fullName>
    </recommendedName>
</protein>
<evidence type="ECO:0000313" key="2">
    <source>
        <dbReference type="EMBL" id="KFI30902.1"/>
    </source>
</evidence>
<evidence type="ECO:0000313" key="3">
    <source>
        <dbReference type="Proteomes" id="UP000028824"/>
    </source>
</evidence>
<dbReference type="Proteomes" id="UP000028824">
    <property type="component" value="Unassembled WGS sequence"/>
</dbReference>
<dbReference type="STRING" id="1105367.CG50_04200"/>
<dbReference type="RefSeq" id="WP_036634137.1">
    <property type="nucleotide sequence ID" value="NZ_JFZB01000001.1"/>
</dbReference>
<organism evidence="2 3">
    <name type="scientific">Paenirhodobacter enshiensis</name>
    <dbReference type="NCBI Taxonomy" id="1105367"/>
    <lineage>
        <taxon>Bacteria</taxon>
        <taxon>Pseudomonadati</taxon>
        <taxon>Pseudomonadota</taxon>
        <taxon>Alphaproteobacteria</taxon>
        <taxon>Rhodobacterales</taxon>
        <taxon>Rhodobacter group</taxon>
        <taxon>Paenirhodobacter</taxon>
    </lineage>
</organism>
<sequence>MAGPQFFHLQTYSRKPNKTGQSVEQVLAEARRDPMFSRHVSKPLPFRVIAGVSPQEVQRLHDEMVAAGSVAVTLKDGRSARRGIRADRHTLLTAVASHPHLTAQVMENPEARRDYDAWVERNLTFLRGLFGERLVSVIEHVDEEHPHLHAYVLPLDDPACSARDLNPCWLAKSEAEAVARGEGHDDKTAVKHGNHAYRSRARELQDQYHREVGLPSGLTRTGPKRERLSRQQWRARKDEASRNARALRQMEEMVSDLADQEDALSASAERMARDLEARLHQAEGLHAEAEAERSAAAQERAVATARRKTAAALRLAAEEEVRKIRSSAEQKAADLISAAEEIRAAAGREAEAGARRLQDDRQAFEAEKAVIARRVAQEAAAVAVLVIVGVLTGKVVRPARGSGWGIRDRALHERVEALQIGPALREAVTVVTSLWDRLKTRLSAPELAREQEHAAEQVREHDLPASAFRNRGIGR</sequence>
<dbReference type="eggNOG" id="COG3843">
    <property type="taxonomic scope" value="Bacteria"/>
</dbReference>
<evidence type="ECO:0000256" key="1">
    <source>
        <dbReference type="SAM" id="MobiDB-lite"/>
    </source>
</evidence>
<dbReference type="EMBL" id="JFZB01000001">
    <property type="protein sequence ID" value="KFI30902.1"/>
    <property type="molecule type" value="Genomic_DNA"/>
</dbReference>
<evidence type="ECO:0008006" key="4">
    <source>
        <dbReference type="Google" id="ProtNLM"/>
    </source>
</evidence>
<dbReference type="AlphaFoldDB" id="A0A086Y9F2"/>
<keyword evidence="3" id="KW-1185">Reference proteome</keyword>
<proteinExistence type="predicted"/>
<feature type="region of interest" description="Disordered" evidence="1">
    <location>
        <begin position="213"/>
        <end position="242"/>
    </location>
</feature>
<name>A0A086Y9F2_9RHOB</name>
<gene>
    <name evidence="2" type="ORF">CG50_04200</name>
</gene>
<feature type="compositionally biased region" description="Basic and acidic residues" evidence="1">
    <location>
        <begin position="223"/>
        <end position="242"/>
    </location>
</feature>
<accession>A0A086Y9F2</accession>
<dbReference type="OrthoDB" id="6183171at2"/>
<comment type="caution">
    <text evidence="2">The sequence shown here is derived from an EMBL/GenBank/DDBJ whole genome shotgun (WGS) entry which is preliminary data.</text>
</comment>
<dbReference type="Gene3D" id="3.30.930.30">
    <property type="match status" value="1"/>
</dbReference>